<reference evidence="1 2" key="1">
    <citation type="submission" date="2020-07" db="EMBL/GenBank/DDBJ databases">
        <title>Exploring microbial biodiversity for novel pathways involved in the catabolism of aromatic compounds derived from lignin.</title>
        <authorList>
            <person name="Elkins J."/>
        </authorList>
    </citation>
    <scope>NUCLEOTIDE SEQUENCE [LARGE SCALE GENOMIC DNA]</scope>
    <source>
        <strain evidence="1 2">H2C3C</strain>
    </source>
</reference>
<evidence type="ECO:0008006" key="3">
    <source>
        <dbReference type="Google" id="ProtNLM"/>
    </source>
</evidence>
<proteinExistence type="predicted"/>
<keyword evidence="2" id="KW-1185">Reference proteome</keyword>
<dbReference type="Proteomes" id="UP000540929">
    <property type="component" value="Unassembled WGS sequence"/>
</dbReference>
<comment type="caution">
    <text evidence="1">The sequence shown here is derived from an EMBL/GenBank/DDBJ whole genome shotgun (WGS) entry which is preliminary data.</text>
</comment>
<evidence type="ECO:0000313" key="2">
    <source>
        <dbReference type="Proteomes" id="UP000540929"/>
    </source>
</evidence>
<dbReference type="EMBL" id="JACCAS010000001">
    <property type="protein sequence ID" value="NYH24240.1"/>
    <property type="molecule type" value="Genomic_DNA"/>
</dbReference>
<dbReference type="AlphaFoldDB" id="A0A7Y9WQ08"/>
<name>A0A7Y9WQ08_9BURK</name>
<organism evidence="1 2">
    <name type="scientific">Paraburkholderia bryophila</name>
    <dbReference type="NCBI Taxonomy" id="420952"/>
    <lineage>
        <taxon>Bacteria</taxon>
        <taxon>Pseudomonadati</taxon>
        <taxon>Pseudomonadota</taxon>
        <taxon>Betaproteobacteria</taxon>
        <taxon>Burkholderiales</taxon>
        <taxon>Burkholderiaceae</taxon>
        <taxon>Paraburkholderia</taxon>
    </lineage>
</organism>
<gene>
    <name evidence="1" type="ORF">GGD40_003719</name>
</gene>
<accession>A0A7Y9WQ08</accession>
<protein>
    <recommendedName>
        <fullName evidence="3">Phage integrase family protein</fullName>
    </recommendedName>
</protein>
<evidence type="ECO:0000313" key="1">
    <source>
        <dbReference type="EMBL" id="NYH24240.1"/>
    </source>
</evidence>
<sequence>MPRPKLPRANAVADFQSARVENNIHKIRDKRDQVGVSYDDDSKRLTVVFRDSTLAGGLHTMDLSAWLTRPSLAVPFARALYSYGTDKQPLTRNDTRDSLTDLLKFLPLYEQACHSVVSCLADVSQDCVEAYFEHVGKKRNKKGETVKQTTVSAYMVPLRGVFKKLRNIEHEGYQIPRDVSVPTLGYSNRAGSIEHVSPLDDITVVRVVVGAMLELEALALAKPIPGFPIDVKGRIRDDLTHKDAVRLLEESESASPDSLTVRELIPFVIMLDLTTDFNSSNLLCAPLSDIKKHHNLYGKSRWEISVRKWRAGGAMQQRTFSVEQYSWANPVYQVAALEVYGKKLRTEVPLEESDRLFVGVNQNGCASTLYARHYGAKKAFKSALRAFCKENDIKPFALNQLRPTGSDVVHEISEGDVVKQKTALQHATSSLDLTSSTYTSPAAMRRDQERLARAMVWREAFIRSKGKIDATSAFGNPKRAPRSATPGFACFDIFDSPLPGQVQGAPCTAYCLCPSCPTASCNVHDDFSVARVIQVEKTLIAARSTVEPTRWTTLYAPQLESIKEEWLPRVPKAVLTRAAKLSLPDIPSVE</sequence>
<dbReference type="RefSeq" id="WP_179744506.1">
    <property type="nucleotide sequence ID" value="NZ_JACCAS010000001.1"/>
</dbReference>